<proteinExistence type="predicted"/>
<name>A0A485LH74_9STRA</name>
<dbReference type="AlphaFoldDB" id="A0A485LH74"/>
<sequence length="458" mass="51540">MVFLQHLPHDLLVAIASTSPTPTRSLPSSKSSTSTHHTPPGPLRSLWKLRLTRKKIDLWPSIAQLYQHIHDVGRPFDLRRVSQFAYPSATFTWTPRRFRRVMTFFSGDILRLTHIISSAPSTLLHRILCEALTWIECLVSLDLEKACFGDNDIDITNNLALVLAFAAKSKTLVEMNLLTEVFEFDIRASILRDITTWLKRLPVRDVRLFSRSFPHQDDLDYDALVQGFYGALFGHRTLQVVHSVNCDLGHVDNPSLPPTLRDLHFWYVGNVDWLCPLLPTASLTSPTLTDIYTSTESAVVLASSVSHLHLKNFNLDSNDSQSDPIGSTVLLLLSAPLTTLHLASVVILPVDVPTIVAALRINPTLRSLTLYGQLSNLNALRSIYLNVMERPAPPLQTLSMKMCGPTLSSAGVVELRVMVLLYGVTLKFIDKKHYLFSWNDAFKWLLHPSTRLNVCFLF</sequence>
<dbReference type="Gene3D" id="3.80.10.10">
    <property type="entry name" value="Ribonuclease Inhibitor"/>
    <property type="match status" value="1"/>
</dbReference>
<evidence type="ECO:0000313" key="4">
    <source>
        <dbReference type="Proteomes" id="UP000332933"/>
    </source>
</evidence>
<evidence type="ECO:0000313" key="3">
    <source>
        <dbReference type="EMBL" id="VFT97212.1"/>
    </source>
</evidence>
<organism evidence="3 4">
    <name type="scientific">Aphanomyces stellatus</name>
    <dbReference type="NCBI Taxonomy" id="120398"/>
    <lineage>
        <taxon>Eukaryota</taxon>
        <taxon>Sar</taxon>
        <taxon>Stramenopiles</taxon>
        <taxon>Oomycota</taxon>
        <taxon>Saprolegniomycetes</taxon>
        <taxon>Saprolegniales</taxon>
        <taxon>Verrucalvaceae</taxon>
        <taxon>Aphanomyces</taxon>
    </lineage>
</organism>
<evidence type="ECO:0000256" key="1">
    <source>
        <dbReference type="SAM" id="MobiDB-lite"/>
    </source>
</evidence>
<reference evidence="3 4" key="1">
    <citation type="submission" date="2019-03" db="EMBL/GenBank/DDBJ databases">
        <authorList>
            <person name="Gaulin E."/>
            <person name="Dumas B."/>
        </authorList>
    </citation>
    <scope>NUCLEOTIDE SEQUENCE [LARGE SCALE GENOMIC DNA]</scope>
    <source>
        <strain evidence="3">CBS 568.67</strain>
    </source>
</reference>
<dbReference type="EMBL" id="CAADRA010006883">
    <property type="protein sequence ID" value="VFT97212.1"/>
    <property type="molecule type" value="Genomic_DNA"/>
</dbReference>
<feature type="compositionally biased region" description="Low complexity" evidence="1">
    <location>
        <begin position="19"/>
        <end position="38"/>
    </location>
</feature>
<dbReference type="SUPFAM" id="SSF52047">
    <property type="entry name" value="RNI-like"/>
    <property type="match status" value="1"/>
</dbReference>
<dbReference type="EMBL" id="VJMH01006857">
    <property type="protein sequence ID" value="KAF0687763.1"/>
    <property type="molecule type" value="Genomic_DNA"/>
</dbReference>
<gene>
    <name evidence="3" type="primary">Aste57867_20527</name>
    <name evidence="2" type="ORF">As57867_020460</name>
    <name evidence="3" type="ORF">ASTE57867_20527</name>
</gene>
<accession>A0A485LH74</accession>
<dbReference type="Proteomes" id="UP000332933">
    <property type="component" value="Unassembled WGS sequence"/>
</dbReference>
<dbReference type="InterPro" id="IPR032675">
    <property type="entry name" value="LRR_dom_sf"/>
</dbReference>
<evidence type="ECO:0000313" key="2">
    <source>
        <dbReference type="EMBL" id="KAF0687763.1"/>
    </source>
</evidence>
<reference evidence="2" key="2">
    <citation type="submission" date="2019-06" db="EMBL/GenBank/DDBJ databases">
        <title>Genomics analysis of Aphanomyces spp. identifies a new class of oomycete effector associated with host adaptation.</title>
        <authorList>
            <person name="Gaulin E."/>
        </authorList>
    </citation>
    <scope>NUCLEOTIDE SEQUENCE</scope>
    <source>
        <strain evidence="2">CBS 578.67</strain>
    </source>
</reference>
<feature type="region of interest" description="Disordered" evidence="1">
    <location>
        <begin position="19"/>
        <end position="41"/>
    </location>
</feature>
<keyword evidence="4" id="KW-1185">Reference proteome</keyword>
<protein>
    <submittedName>
        <fullName evidence="3">Aste57867_20527 protein</fullName>
    </submittedName>
</protein>